<reference evidence="2" key="1">
    <citation type="submission" date="2023-07" db="EMBL/GenBank/DDBJ databases">
        <title>A chromosome-level genome assembly of Lolium multiflorum.</title>
        <authorList>
            <person name="Chen Y."/>
            <person name="Copetti D."/>
            <person name="Kolliker R."/>
            <person name="Studer B."/>
        </authorList>
    </citation>
    <scope>NUCLEOTIDE SEQUENCE</scope>
    <source>
        <strain evidence="2">02402/16</strain>
        <tissue evidence="2">Leaf</tissue>
    </source>
</reference>
<evidence type="ECO:0000313" key="2">
    <source>
        <dbReference type="EMBL" id="KAK1601286.1"/>
    </source>
</evidence>
<evidence type="ECO:0000256" key="1">
    <source>
        <dbReference type="SAM" id="MobiDB-lite"/>
    </source>
</evidence>
<dbReference type="EMBL" id="JAUUTY010000470">
    <property type="protein sequence ID" value="KAK1601286.1"/>
    <property type="molecule type" value="Genomic_DNA"/>
</dbReference>
<feature type="region of interest" description="Disordered" evidence="1">
    <location>
        <begin position="1"/>
        <end position="77"/>
    </location>
</feature>
<name>A0AAD8QFT3_LOLMU</name>
<comment type="caution">
    <text evidence="2">The sequence shown here is derived from an EMBL/GenBank/DDBJ whole genome shotgun (WGS) entry which is preliminary data.</text>
</comment>
<dbReference type="Proteomes" id="UP001231189">
    <property type="component" value="Unassembled WGS sequence"/>
</dbReference>
<feature type="region of interest" description="Disordered" evidence="1">
    <location>
        <begin position="187"/>
        <end position="206"/>
    </location>
</feature>
<dbReference type="AlphaFoldDB" id="A0AAD8QFT3"/>
<sequence>MPVTPQTEAPPKPSSSTAADPKDVINLDDLPEDPTTESGHGGSGKGDSGKDASSSHPPPEHQDTTSAEATAHDAENKLPLTVWWEPDPEESTLAKLEGEIKLFFAQHKHVRQNTRKLHEDLHIHVLEQKTEIDGLRQSYADSQKAITLLETRIKNYEEEIAKRPTIDSLSAKVEVLEAENESLKKFLKESSEEESKKRKEVSDKHI</sequence>
<protein>
    <submittedName>
        <fullName evidence="2">Uncharacterized protein</fullName>
    </submittedName>
</protein>
<gene>
    <name evidence="2" type="ORF">QYE76_018131</name>
</gene>
<proteinExistence type="predicted"/>
<organism evidence="2 3">
    <name type="scientific">Lolium multiflorum</name>
    <name type="common">Italian ryegrass</name>
    <name type="synonym">Lolium perenne subsp. multiflorum</name>
    <dbReference type="NCBI Taxonomy" id="4521"/>
    <lineage>
        <taxon>Eukaryota</taxon>
        <taxon>Viridiplantae</taxon>
        <taxon>Streptophyta</taxon>
        <taxon>Embryophyta</taxon>
        <taxon>Tracheophyta</taxon>
        <taxon>Spermatophyta</taxon>
        <taxon>Magnoliopsida</taxon>
        <taxon>Liliopsida</taxon>
        <taxon>Poales</taxon>
        <taxon>Poaceae</taxon>
        <taxon>BOP clade</taxon>
        <taxon>Pooideae</taxon>
        <taxon>Poodae</taxon>
        <taxon>Poeae</taxon>
        <taxon>Poeae Chloroplast Group 2 (Poeae type)</taxon>
        <taxon>Loliodinae</taxon>
        <taxon>Loliinae</taxon>
        <taxon>Lolium</taxon>
    </lineage>
</organism>
<evidence type="ECO:0000313" key="3">
    <source>
        <dbReference type="Proteomes" id="UP001231189"/>
    </source>
</evidence>
<accession>A0AAD8QFT3</accession>
<keyword evidence="3" id="KW-1185">Reference proteome</keyword>